<protein>
    <submittedName>
        <fullName evidence="2">Uncharacterized protein</fullName>
    </submittedName>
</protein>
<dbReference type="RefSeq" id="WP_155074326.1">
    <property type="nucleotide sequence ID" value="NZ_WIXO01000003.1"/>
</dbReference>
<dbReference type="Proteomes" id="UP000473014">
    <property type="component" value="Unassembled WGS sequence"/>
</dbReference>
<accession>A0A6G2BKJ6</accession>
<evidence type="ECO:0000256" key="1">
    <source>
        <dbReference type="SAM" id="MobiDB-lite"/>
    </source>
</evidence>
<dbReference type="Pfam" id="PF19474">
    <property type="entry name" value="DUF6011"/>
    <property type="match status" value="1"/>
</dbReference>
<reference evidence="2 3" key="1">
    <citation type="submission" date="2019-11" db="EMBL/GenBank/DDBJ databases">
        <authorList>
            <person name="Yuan L."/>
        </authorList>
    </citation>
    <scope>NUCLEOTIDE SEQUENCE [LARGE SCALE GENOMIC DNA]</scope>
    <source>
        <strain evidence="2 3">TRM43335</strain>
    </source>
</reference>
<feature type="compositionally biased region" description="Polar residues" evidence="1">
    <location>
        <begin position="1"/>
        <end position="10"/>
    </location>
</feature>
<dbReference type="EMBL" id="WIXO01000003">
    <property type="protein sequence ID" value="MTE22599.1"/>
    <property type="molecule type" value="Genomic_DNA"/>
</dbReference>
<evidence type="ECO:0000313" key="2">
    <source>
        <dbReference type="EMBL" id="MTE22599.1"/>
    </source>
</evidence>
<name>A0A6G2BKJ6_9ACTN</name>
<feature type="compositionally biased region" description="Basic and acidic residues" evidence="1">
    <location>
        <begin position="18"/>
        <end position="30"/>
    </location>
</feature>
<gene>
    <name evidence="2" type="ORF">F0L17_26590</name>
</gene>
<dbReference type="InterPro" id="IPR046053">
    <property type="entry name" value="DUF6011"/>
</dbReference>
<proteinExistence type="predicted"/>
<keyword evidence="3" id="KW-1185">Reference proteome</keyword>
<comment type="caution">
    <text evidence="2">The sequence shown here is derived from an EMBL/GenBank/DDBJ whole genome shotgun (WGS) entry which is preliminary data.</text>
</comment>
<feature type="region of interest" description="Disordered" evidence="1">
    <location>
        <begin position="1"/>
        <end position="32"/>
    </location>
</feature>
<sequence>MDTHPAQQLTLPEGAGPADDRQEHGDHHQEQGVLFAVASPAGAGGPQLRTWRSRALPARRQGALFGVEELGAGAEAWAAVATSTRVRRCEVCGRPLRSLESRAAGVGPGCAAKRGRAVVSSARLARVTRRRRHLAAVPAA</sequence>
<organism evidence="2 3">
    <name type="scientific">Streptomyces taklimakanensis</name>
    <dbReference type="NCBI Taxonomy" id="2569853"/>
    <lineage>
        <taxon>Bacteria</taxon>
        <taxon>Bacillati</taxon>
        <taxon>Actinomycetota</taxon>
        <taxon>Actinomycetes</taxon>
        <taxon>Kitasatosporales</taxon>
        <taxon>Streptomycetaceae</taxon>
        <taxon>Streptomyces</taxon>
    </lineage>
</organism>
<dbReference type="AlphaFoldDB" id="A0A6G2BKJ6"/>
<evidence type="ECO:0000313" key="3">
    <source>
        <dbReference type="Proteomes" id="UP000473014"/>
    </source>
</evidence>